<feature type="compositionally biased region" description="Basic and acidic residues" evidence="1">
    <location>
        <begin position="31"/>
        <end position="40"/>
    </location>
</feature>
<feature type="compositionally biased region" description="Basic and acidic residues" evidence="1">
    <location>
        <begin position="415"/>
        <end position="436"/>
    </location>
</feature>
<evidence type="ECO:0000313" key="2">
    <source>
        <dbReference type="EMBL" id="CAB9515255.1"/>
    </source>
</evidence>
<keyword evidence="3" id="KW-1185">Reference proteome</keyword>
<proteinExistence type="predicted"/>
<dbReference type="EMBL" id="CAICTM010000701">
    <property type="protein sequence ID" value="CAB9515255.1"/>
    <property type="molecule type" value="Genomic_DNA"/>
</dbReference>
<feature type="compositionally biased region" description="Basic and acidic residues" evidence="1">
    <location>
        <begin position="170"/>
        <end position="193"/>
    </location>
</feature>
<organism evidence="2 3">
    <name type="scientific">Seminavis robusta</name>
    <dbReference type="NCBI Taxonomy" id="568900"/>
    <lineage>
        <taxon>Eukaryota</taxon>
        <taxon>Sar</taxon>
        <taxon>Stramenopiles</taxon>
        <taxon>Ochrophyta</taxon>
        <taxon>Bacillariophyta</taxon>
        <taxon>Bacillariophyceae</taxon>
        <taxon>Bacillariophycidae</taxon>
        <taxon>Naviculales</taxon>
        <taxon>Naviculaceae</taxon>
        <taxon>Seminavis</taxon>
    </lineage>
</organism>
<feature type="region of interest" description="Disordered" evidence="1">
    <location>
        <begin position="170"/>
        <end position="370"/>
    </location>
</feature>
<dbReference type="AlphaFoldDB" id="A0A9N8EAZ7"/>
<feature type="compositionally biased region" description="Acidic residues" evidence="1">
    <location>
        <begin position="64"/>
        <end position="74"/>
    </location>
</feature>
<evidence type="ECO:0000313" key="3">
    <source>
        <dbReference type="Proteomes" id="UP001153069"/>
    </source>
</evidence>
<protein>
    <submittedName>
        <fullName evidence="2">Uncharacterized protein</fullName>
    </submittedName>
</protein>
<feature type="compositionally biased region" description="Polar residues" evidence="1">
    <location>
        <begin position="400"/>
        <end position="410"/>
    </location>
</feature>
<evidence type="ECO:0000256" key="1">
    <source>
        <dbReference type="SAM" id="MobiDB-lite"/>
    </source>
</evidence>
<feature type="region of interest" description="Disordered" evidence="1">
    <location>
        <begin position="29"/>
        <end position="81"/>
    </location>
</feature>
<gene>
    <name evidence="2" type="ORF">SEMRO_702_G189970.1</name>
</gene>
<dbReference type="Proteomes" id="UP001153069">
    <property type="component" value="Unassembled WGS sequence"/>
</dbReference>
<feature type="compositionally biased region" description="Polar residues" evidence="1">
    <location>
        <begin position="270"/>
        <end position="281"/>
    </location>
</feature>
<accession>A0A9N8EAZ7</accession>
<feature type="compositionally biased region" description="Polar residues" evidence="1">
    <location>
        <begin position="207"/>
        <end position="229"/>
    </location>
</feature>
<name>A0A9N8EAZ7_9STRA</name>
<feature type="region of interest" description="Disordered" evidence="1">
    <location>
        <begin position="398"/>
        <end position="436"/>
    </location>
</feature>
<feature type="compositionally biased region" description="Basic and acidic residues" evidence="1">
    <location>
        <begin position="328"/>
        <end position="340"/>
    </location>
</feature>
<comment type="caution">
    <text evidence="2">The sequence shown here is derived from an EMBL/GenBank/DDBJ whole genome shotgun (WGS) entry which is preliminary data.</text>
</comment>
<reference evidence="2" key="1">
    <citation type="submission" date="2020-06" db="EMBL/GenBank/DDBJ databases">
        <authorList>
            <consortium name="Plant Systems Biology data submission"/>
        </authorList>
    </citation>
    <scope>NUCLEOTIDE SEQUENCE</scope>
    <source>
        <strain evidence="2">D6</strain>
    </source>
</reference>
<sequence>MSVVIPDEPTKQSNNGFFFGNFMKSFANAESPKEIPHDLTEPESESDFSGSDTSSPKELITPVENEDSDGEDESGFAKVIPQKPFQKRSSFLSMFEKSTDEMSVVEDQEDDVSLGIIEEIQDITPEENSATAVASDEPSAEVNELVSTERRQSSFFDLFFNTMEENQVDLTKETKDSESDDVHATEVAEDHDASTTPKTLQPDVQEMKTNPSVEETKNSSNKMDTSLTDETAAVLKPEEKFLDAPVKAQTSTPEKDQGFFSRFFQRTEAHQSPNETPSSPSKVLVAKTEPPSNEHASPVANNDDLPSEKSLQSNETAPASKIEPPNDDVNKQTTVEEKGPSEPIELPRAPANYNQDKRTSTVNEKVEGETETSYFLGLFKVTSPKKVKTPTVALKEELASNETSPKNVETPTVALKEEDASHEEQHDDLDTSVRSTEKTRASFLDLFLNTPTPEHDDECKQVGEVTPTGMMEDESQKEEQQQEEEKKTLDDVDDNIIQPADEELLEVAAEVETDETLEKELLVFQEEPEAVEHACQDVHFNLAETGLEMELESPFPLEDPYFDENFLEKGQKEKMCCSFLFR</sequence>
<feature type="region of interest" description="Disordered" evidence="1">
    <location>
        <begin position="469"/>
        <end position="489"/>
    </location>
</feature>
<feature type="compositionally biased region" description="Basic and acidic residues" evidence="1">
    <location>
        <begin position="477"/>
        <end position="489"/>
    </location>
</feature>
<feature type="compositionally biased region" description="Basic and acidic residues" evidence="1">
    <location>
        <begin position="355"/>
        <end position="368"/>
    </location>
</feature>